<gene>
    <name evidence="2" type="ORF">KSB_63260</name>
</gene>
<accession>A0ABQ3UYB7</accession>
<feature type="compositionally biased region" description="Basic and acidic residues" evidence="1">
    <location>
        <begin position="98"/>
        <end position="107"/>
    </location>
</feature>
<evidence type="ECO:0000313" key="3">
    <source>
        <dbReference type="Proteomes" id="UP000654345"/>
    </source>
</evidence>
<proteinExistence type="predicted"/>
<evidence type="ECO:0000313" key="2">
    <source>
        <dbReference type="EMBL" id="GHO57851.1"/>
    </source>
</evidence>
<name>A0ABQ3UYB7_9CHLR</name>
<comment type="caution">
    <text evidence="2">The sequence shown here is derived from an EMBL/GenBank/DDBJ whole genome shotgun (WGS) entry which is preliminary data.</text>
</comment>
<dbReference type="EMBL" id="BNJG01000002">
    <property type="protein sequence ID" value="GHO57851.1"/>
    <property type="molecule type" value="Genomic_DNA"/>
</dbReference>
<keyword evidence="3" id="KW-1185">Reference proteome</keyword>
<feature type="region of interest" description="Disordered" evidence="1">
    <location>
        <begin position="68"/>
        <end position="107"/>
    </location>
</feature>
<sequence length="107" mass="11706">MSLRLACILPSKKGNISLLTIKYAIIAYLTSWVREVKTRRYVTPIHGQEVAQALHILMRVPDRIAQSAVRGQAPQAGKGSPGPCLKVASLEQPLPVTDTKEDDSKIT</sequence>
<reference evidence="2 3" key="1">
    <citation type="journal article" date="2021" name="Int. J. Syst. Evol. Microbiol.">
        <title>Reticulibacter mediterranei gen. nov., sp. nov., within the new family Reticulibacteraceae fam. nov., and Ktedonospora formicarum gen. nov., sp. nov., Ktedonobacter robiniae sp. nov., Dictyobacter formicarum sp. nov. and Dictyobacter arantiisoli sp. nov., belonging to the class Ktedonobacteria.</title>
        <authorList>
            <person name="Yabe S."/>
            <person name="Zheng Y."/>
            <person name="Wang C.M."/>
            <person name="Sakai Y."/>
            <person name="Abe K."/>
            <person name="Yokota A."/>
            <person name="Donadio S."/>
            <person name="Cavaletti L."/>
            <person name="Monciardini P."/>
        </authorList>
    </citation>
    <scope>NUCLEOTIDE SEQUENCE [LARGE SCALE GENOMIC DNA]</scope>
    <source>
        <strain evidence="2 3">SOSP1-30</strain>
    </source>
</reference>
<organism evidence="2 3">
    <name type="scientific">Ktedonobacter robiniae</name>
    <dbReference type="NCBI Taxonomy" id="2778365"/>
    <lineage>
        <taxon>Bacteria</taxon>
        <taxon>Bacillati</taxon>
        <taxon>Chloroflexota</taxon>
        <taxon>Ktedonobacteria</taxon>
        <taxon>Ktedonobacterales</taxon>
        <taxon>Ktedonobacteraceae</taxon>
        <taxon>Ktedonobacter</taxon>
    </lineage>
</organism>
<dbReference type="Proteomes" id="UP000654345">
    <property type="component" value="Unassembled WGS sequence"/>
</dbReference>
<evidence type="ECO:0000256" key="1">
    <source>
        <dbReference type="SAM" id="MobiDB-lite"/>
    </source>
</evidence>
<protein>
    <recommendedName>
        <fullName evidence="4">Integrase SAM-like N-terminal domain-containing protein</fullName>
    </recommendedName>
</protein>
<evidence type="ECO:0008006" key="4">
    <source>
        <dbReference type="Google" id="ProtNLM"/>
    </source>
</evidence>